<dbReference type="EMBL" id="ML995484">
    <property type="protein sequence ID" value="KAF2142651.1"/>
    <property type="molecule type" value="Genomic_DNA"/>
</dbReference>
<name>A0A6A6BJA7_9PEZI</name>
<gene>
    <name evidence="2" type="ORF">K452DRAFT_332414</name>
</gene>
<keyword evidence="1" id="KW-0472">Membrane</keyword>
<keyword evidence="3" id="KW-1185">Reference proteome</keyword>
<proteinExistence type="predicted"/>
<keyword evidence="1" id="KW-0812">Transmembrane</keyword>
<feature type="transmembrane region" description="Helical" evidence="1">
    <location>
        <begin position="126"/>
        <end position="145"/>
    </location>
</feature>
<evidence type="ECO:0000313" key="2">
    <source>
        <dbReference type="EMBL" id="KAF2142651.1"/>
    </source>
</evidence>
<evidence type="ECO:0000313" key="3">
    <source>
        <dbReference type="Proteomes" id="UP000799438"/>
    </source>
</evidence>
<dbReference type="RefSeq" id="XP_033398363.1">
    <property type="nucleotide sequence ID" value="XM_033545151.1"/>
</dbReference>
<organism evidence="2 3">
    <name type="scientific">Aplosporella prunicola CBS 121167</name>
    <dbReference type="NCBI Taxonomy" id="1176127"/>
    <lineage>
        <taxon>Eukaryota</taxon>
        <taxon>Fungi</taxon>
        <taxon>Dikarya</taxon>
        <taxon>Ascomycota</taxon>
        <taxon>Pezizomycotina</taxon>
        <taxon>Dothideomycetes</taxon>
        <taxon>Dothideomycetes incertae sedis</taxon>
        <taxon>Botryosphaeriales</taxon>
        <taxon>Aplosporellaceae</taxon>
        <taxon>Aplosporella</taxon>
    </lineage>
</organism>
<evidence type="ECO:0000256" key="1">
    <source>
        <dbReference type="SAM" id="Phobius"/>
    </source>
</evidence>
<dbReference type="Proteomes" id="UP000799438">
    <property type="component" value="Unassembled WGS sequence"/>
</dbReference>
<sequence length="172" mass="19653">MAFSYTSKELMAHVARYLPKWLALLDHSHELISRFVAHVSNPFNLSYQSRENMLELIELVSDWLNLVNMAFLQEDRAEILFKALFSGMVALVAFGTCGCVLGRFLSRLLNLLETLVKILFLLAKELVRPFVWAMTFGAVGFLYIAGNVLLVHGQSVCEGDELWYYRYAGKHE</sequence>
<protein>
    <submittedName>
        <fullName evidence="2">Uncharacterized protein</fullName>
    </submittedName>
</protein>
<keyword evidence="1" id="KW-1133">Transmembrane helix</keyword>
<accession>A0A6A6BJA7</accession>
<reference evidence="2" key="1">
    <citation type="journal article" date="2020" name="Stud. Mycol.">
        <title>101 Dothideomycetes genomes: a test case for predicting lifestyles and emergence of pathogens.</title>
        <authorList>
            <person name="Haridas S."/>
            <person name="Albert R."/>
            <person name="Binder M."/>
            <person name="Bloem J."/>
            <person name="Labutti K."/>
            <person name="Salamov A."/>
            <person name="Andreopoulos B."/>
            <person name="Baker S."/>
            <person name="Barry K."/>
            <person name="Bills G."/>
            <person name="Bluhm B."/>
            <person name="Cannon C."/>
            <person name="Castanera R."/>
            <person name="Culley D."/>
            <person name="Daum C."/>
            <person name="Ezra D."/>
            <person name="Gonzalez J."/>
            <person name="Henrissat B."/>
            <person name="Kuo A."/>
            <person name="Liang C."/>
            <person name="Lipzen A."/>
            <person name="Lutzoni F."/>
            <person name="Magnuson J."/>
            <person name="Mondo S."/>
            <person name="Nolan M."/>
            <person name="Ohm R."/>
            <person name="Pangilinan J."/>
            <person name="Park H.-J."/>
            <person name="Ramirez L."/>
            <person name="Alfaro M."/>
            <person name="Sun H."/>
            <person name="Tritt A."/>
            <person name="Yoshinaga Y."/>
            <person name="Zwiers L.-H."/>
            <person name="Turgeon B."/>
            <person name="Goodwin S."/>
            <person name="Spatafora J."/>
            <person name="Crous P."/>
            <person name="Grigoriev I."/>
        </authorList>
    </citation>
    <scope>NUCLEOTIDE SEQUENCE</scope>
    <source>
        <strain evidence="2">CBS 121167</strain>
    </source>
</reference>
<feature type="transmembrane region" description="Helical" evidence="1">
    <location>
        <begin position="79"/>
        <end position="106"/>
    </location>
</feature>
<dbReference type="AlphaFoldDB" id="A0A6A6BJA7"/>
<dbReference type="GeneID" id="54302648"/>